<dbReference type="RefSeq" id="XP_009846067.1">
    <property type="nucleotide sequence ID" value="XM_009847765.1"/>
</dbReference>
<accession>W4FC10</accession>
<dbReference type="VEuPathDB" id="FungiDB:H257_18671"/>
<evidence type="ECO:0008006" key="2">
    <source>
        <dbReference type="Google" id="ProtNLM"/>
    </source>
</evidence>
<dbReference type="EMBL" id="KI913309">
    <property type="protein sequence ID" value="ETV64454.1"/>
    <property type="molecule type" value="Genomic_DNA"/>
</dbReference>
<proteinExistence type="predicted"/>
<dbReference type="GeneID" id="20820667"/>
<protein>
    <recommendedName>
        <fullName evidence="2">SWIM-type domain-containing protein</fullName>
    </recommendedName>
</protein>
<sequence length="244" mass="27268">MSTVSNLQLQHLVAELAGVPYPQWFSNNNPCELFNKHFKGIYTQRTVHGLCATFLLLGTIAEEISTYRAQPFETSPSTSKKLIRRFRRLVKFALLEVVAPNPAFESEVVPPIPAIGSEPENTRIRNIIPHFAISVAIAFEDEATEGALWIALQERGITYVPARDLALANAYYHGDRANNIRHESICGGRPQLPNGWLVTTSPGHLSCECNYFFKMKYCCHLLFALQPDEARQPRDSLAVAEALG</sequence>
<name>W4FC10_APHAT</name>
<evidence type="ECO:0000313" key="1">
    <source>
        <dbReference type="EMBL" id="ETV64454.1"/>
    </source>
</evidence>
<reference evidence="1" key="1">
    <citation type="submission" date="2013-12" db="EMBL/GenBank/DDBJ databases">
        <title>The Genome Sequence of Aphanomyces astaci APO3.</title>
        <authorList>
            <consortium name="The Broad Institute Genomics Platform"/>
            <person name="Russ C."/>
            <person name="Tyler B."/>
            <person name="van West P."/>
            <person name="Dieguez-Uribeondo J."/>
            <person name="Young S.K."/>
            <person name="Zeng Q."/>
            <person name="Gargeya S."/>
            <person name="Fitzgerald M."/>
            <person name="Abouelleil A."/>
            <person name="Alvarado L."/>
            <person name="Chapman S.B."/>
            <person name="Gainer-Dewar J."/>
            <person name="Goldberg J."/>
            <person name="Griggs A."/>
            <person name="Gujja S."/>
            <person name="Hansen M."/>
            <person name="Howarth C."/>
            <person name="Imamovic A."/>
            <person name="Ireland A."/>
            <person name="Larimer J."/>
            <person name="McCowan C."/>
            <person name="Murphy C."/>
            <person name="Pearson M."/>
            <person name="Poon T.W."/>
            <person name="Priest M."/>
            <person name="Roberts A."/>
            <person name="Saif S."/>
            <person name="Shea T."/>
            <person name="Sykes S."/>
            <person name="Wortman J."/>
            <person name="Nusbaum C."/>
            <person name="Birren B."/>
        </authorList>
    </citation>
    <scope>NUCLEOTIDE SEQUENCE [LARGE SCALE GENOMIC DNA]</scope>
    <source>
        <strain evidence="1">APO3</strain>
    </source>
</reference>
<dbReference type="OrthoDB" id="116283at2759"/>
<gene>
    <name evidence="1" type="ORF">H257_18671</name>
</gene>
<organism evidence="1">
    <name type="scientific">Aphanomyces astaci</name>
    <name type="common">Crayfish plague agent</name>
    <dbReference type="NCBI Taxonomy" id="112090"/>
    <lineage>
        <taxon>Eukaryota</taxon>
        <taxon>Sar</taxon>
        <taxon>Stramenopiles</taxon>
        <taxon>Oomycota</taxon>
        <taxon>Saprolegniomycetes</taxon>
        <taxon>Saprolegniales</taxon>
        <taxon>Verrucalvaceae</taxon>
        <taxon>Aphanomyces</taxon>
    </lineage>
</organism>
<dbReference type="AlphaFoldDB" id="W4FC10"/>